<feature type="transmembrane region" description="Helical" evidence="1">
    <location>
        <begin position="102"/>
        <end position="121"/>
    </location>
</feature>
<evidence type="ECO:0000313" key="2">
    <source>
        <dbReference type="EMBL" id="OLQ75926.1"/>
    </source>
</evidence>
<dbReference type="Proteomes" id="UP000186905">
    <property type="component" value="Unassembled WGS sequence"/>
</dbReference>
<dbReference type="AlphaFoldDB" id="A0A1Q9GMV9"/>
<sequence length="135" mass="14980">MEDPKSNGKVSAAQGLAALVIICLLRYFDTFAVIFSIKQVGIVPSIIAMLVLLSGLFAIAGLLRGYKWGFIPLYFFIPAATMFFGFSLIPYLPLLIEPEYRSLMVIAINSSVLVYAVFLLLRMMDSNVILPTEKH</sequence>
<dbReference type="RefSeq" id="WP_075763693.1">
    <property type="nucleotide sequence ID" value="NZ_MJIL01000069.1"/>
</dbReference>
<accession>A0A1Q9GMV9</accession>
<keyword evidence="1" id="KW-1133">Transmembrane helix</keyword>
<reference evidence="2 3" key="1">
    <citation type="submission" date="2016-09" db="EMBL/GenBank/DDBJ databases">
        <title>Photobacterium proteolyticum sp. nov. a protease producing bacterium isolated from ocean sediments of Laizhou Bay.</title>
        <authorList>
            <person name="Li Y."/>
        </authorList>
    </citation>
    <scope>NUCLEOTIDE SEQUENCE [LARGE SCALE GENOMIC DNA]</scope>
    <source>
        <strain evidence="2 3">13-12</strain>
    </source>
</reference>
<evidence type="ECO:0000256" key="1">
    <source>
        <dbReference type="SAM" id="Phobius"/>
    </source>
</evidence>
<feature type="transmembrane region" description="Helical" evidence="1">
    <location>
        <begin position="41"/>
        <end position="63"/>
    </location>
</feature>
<dbReference type="OrthoDB" id="5879731at2"/>
<organism evidence="2 3">
    <name type="scientific">Photobacterium proteolyticum</name>
    <dbReference type="NCBI Taxonomy" id="1903952"/>
    <lineage>
        <taxon>Bacteria</taxon>
        <taxon>Pseudomonadati</taxon>
        <taxon>Pseudomonadota</taxon>
        <taxon>Gammaproteobacteria</taxon>
        <taxon>Vibrionales</taxon>
        <taxon>Vibrionaceae</taxon>
        <taxon>Photobacterium</taxon>
    </lineage>
</organism>
<keyword evidence="1" id="KW-0472">Membrane</keyword>
<dbReference type="STRING" id="1903952.BIT28_18070"/>
<keyword evidence="3" id="KW-1185">Reference proteome</keyword>
<feature type="transmembrane region" description="Helical" evidence="1">
    <location>
        <begin position="75"/>
        <end position="96"/>
    </location>
</feature>
<gene>
    <name evidence="2" type="ORF">BIT28_18070</name>
</gene>
<comment type="caution">
    <text evidence="2">The sequence shown here is derived from an EMBL/GenBank/DDBJ whole genome shotgun (WGS) entry which is preliminary data.</text>
</comment>
<feature type="transmembrane region" description="Helical" evidence="1">
    <location>
        <begin position="12"/>
        <end position="35"/>
    </location>
</feature>
<proteinExistence type="predicted"/>
<dbReference type="EMBL" id="MJIL01000069">
    <property type="protein sequence ID" value="OLQ75926.1"/>
    <property type="molecule type" value="Genomic_DNA"/>
</dbReference>
<evidence type="ECO:0000313" key="3">
    <source>
        <dbReference type="Proteomes" id="UP000186905"/>
    </source>
</evidence>
<keyword evidence="1" id="KW-0812">Transmembrane</keyword>
<protein>
    <submittedName>
        <fullName evidence="2">Uncharacterized protein</fullName>
    </submittedName>
</protein>
<name>A0A1Q9GMV9_9GAMM</name>